<evidence type="ECO:0000313" key="2">
    <source>
        <dbReference type="EMBL" id="BAN04288.1"/>
    </source>
</evidence>
<evidence type="ECO:0000256" key="1">
    <source>
        <dbReference type="SAM" id="MobiDB-lite"/>
    </source>
</evidence>
<dbReference type="Proteomes" id="UP000011863">
    <property type="component" value="Chromosome"/>
</dbReference>
<dbReference type="KEGG" id="aym:YM304_39740"/>
<reference evidence="2 3" key="1">
    <citation type="journal article" date="2013" name="Int. J. Syst. Evol. Microbiol.">
        <title>Ilumatobacter nonamiense sp. nov. and Ilumatobacter coccineum sp. nov., isolated from seashore sand.</title>
        <authorList>
            <person name="Matsumoto A."/>
            <person name="Kasai H."/>
            <person name="Matsuo Y."/>
            <person name="Shizuri Y."/>
            <person name="Ichikawa N."/>
            <person name="Fujita N."/>
            <person name="Omura S."/>
            <person name="Takahashi Y."/>
        </authorList>
    </citation>
    <scope>NUCLEOTIDE SEQUENCE [LARGE SCALE GENOMIC DNA]</scope>
    <source>
        <strain evidence="3">NBRC 103263 / KCTC 29153 / YM16-304</strain>
    </source>
</reference>
<dbReference type="RefSeq" id="WP_015443535.1">
    <property type="nucleotide sequence ID" value="NC_020520.1"/>
</dbReference>
<proteinExistence type="predicted"/>
<accession>A0A6C7EIC9</accession>
<dbReference type="EMBL" id="AP012057">
    <property type="protein sequence ID" value="BAN04288.1"/>
    <property type="molecule type" value="Genomic_DNA"/>
</dbReference>
<name>A0A6C7EIC9_ILUCY</name>
<feature type="compositionally biased region" description="Basic and acidic residues" evidence="1">
    <location>
        <begin position="114"/>
        <end position="125"/>
    </location>
</feature>
<protein>
    <recommendedName>
        <fullName evidence="4">Biopolymer transporter Tol</fullName>
    </recommendedName>
</protein>
<evidence type="ECO:0008006" key="4">
    <source>
        <dbReference type="Google" id="ProtNLM"/>
    </source>
</evidence>
<gene>
    <name evidence="2" type="ORF">YM304_39740</name>
</gene>
<feature type="region of interest" description="Disordered" evidence="1">
    <location>
        <begin position="99"/>
        <end position="125"/>
    </location>
</feature>
<keyword evidence="3" id="KW-1185">Reference proteome</keyword>
<dbReference type="AlphaFoldDB" id="A0A6C7EIC9"/>
<organism evidence="2 3">
    <name type="scientific">Ilumatobacter coccineus (strain NBRC 103263 / KCTC 29153 / YM16-304)</name>
    <dbReference type="NCBI Taxonomy" id="1313172"/>
    <lineage>
        <taxon>Bacteria</taxon>
        <taxon>Bacillati</taxon>
        <taxon>Actinomycetota</taxon>
        <taxon>Acidimicrobiia</taxon>
        <taxon>Acidimicrobiales</taxon>
        <taxon>Ilumatobacteraceae</taxon>
        <taxon>Ilumatobacter</taxon>
    </lineage>
</organism>
<evidence type="ECO:0000313" key="3">
    <source>
        <dbReference type="Proteomes" id="UP000011863"/>
    </source>
</evidence>
<sequence length="125" mass="13820">MTRWSEVRERAETDRVIAGRRWRVSDPALDDDLRTELVAGLMSARRAVKAALAADDDEALRRARDAVHDAKVALGERGPKWWEPTTPADDAFRLAAATRTLSARDGSDPAPAELRPRLGLPDEHA</sequence>